<reference evidence="1 2" key="1">
    <citation type="submission" date="2022-12" db="EMBL/GenBank/DDBJ databases">
        <title>Two new species, Stenotrophomonas aracearum and Stenotrophomonas oahuensis, isolated from Anthurium (Araceae family) in Hawaii.</title>
        <authorList>
            <person name="Chunag S.C."/>
            <person name="Dobhal S."/>
            <person name="Alvarez A."/>
            <person name="Arif M."/>
        </authorList>
    </citation>
    <scope>NUCLEOTIDE SEQUENCE [LARGE SCALE GENOMIC DNA]</scope>
    <source>
        <strain evidence="1 2">A5586</strain>
    </source>
</reference>
<dbReference type="EMBL" id="CP115541">
    <property type="protein sequence ID" value="WNH52430.1"/>
    <property type="molecule type" value="Genomic_DNA"/>
</dbReference>
<evidence type="ECO:0000313" key="2">
    <source>
        <dbReference type="Proteomes" id="UP001302072"/>
    </source>
</evidence>
<sequence length="727" mass="79988">MLTSKSIPALYGGVSQQPDTLRSDIQLREMVNCWPTIVDGIGKRAPRQHVAKISAAILSDAYIHIINRDVNERYVVVITNGDILVFGMDGRQHAVNWPYGKQYISVPAGSTARDTFAATTVTDYTFIVNKSVTVKQGVKDSDRTTNGYDYYSPNRPPGQTGAVYGTYAPNPKKGTYYGIVQTFQDLPTGSAEGATYKIQSTADSNFVGYYVRRTQGTWAEVTDNDSNNTIDEKTMPWALVRQPDGVFEVAPFSWGPRRAGDAATNPGPSFLGRTIKDVLFVENRLGFLCDENIVLSRAGDFGMFWRMTVTQQLDDDFIDIQASEAKVTKMLHALPMLGSILLFSDQTQFRMEKGNNGAFTPSNCSLSPVTSYPATQSVAPEASGSDIYFPSEEGGWAKVLQYFVRQDGTNSTEADDVTAHVPRYIPQGVRGLTVSPDLEAAFVITDGAPNCVYHYKFFYDGDKLAQSAWGRWEFPAGDHVLAIKALNGTLWLVTARADGTYLESINLSATAVAPGMSYDVFLDRRMALQGGYNAVNNITIFDFPFAVPDNERSLWQVVRGPNAPSGAGGLVDPNGYRWIDQYTMTVPGNVSQGVSYLGVQYTSRWTFSRWYQKNSQGNPDLSGRLQIRTVTLAYTRAGYFATEVAPYGVSPDVQPVVPGLLSQFTGKTIGNAELLVGSPTFTDGDYSFQVYGDAQDAVISIVNDSHLGSWFTSAEVELFWQKRAQFR</sequence>
<protein>
    <recommendedName>
        <fullName evidence="3">Tail fiber protein</fullName>
    </recommendedName>
</protein>
<dbReference type="InterPro" id="IPR058003">
    <property type="entry name" value="Phage_gp12"/>
</dbReference>
<gene>
    <name evidence="1" type="ORF">PDM29_19240</name>
</gene>
<dbReference type="Pfam" id="PF25675">
    <property type="entry name" value="Phage_nozzle"/>
    <property type="match status" value="2"/>
</dbReference>
<organism evidence="1 2">
    <name type="scientific">Stenotrophomonas oahuensis</name>
    <dbReference type="NCBI Taxonomy" id="3003271"/>
    <lineage>
        <taxon>Bacteria</taxon>
        <taxon>Pseudomonadati</taxon>
        <taxon>Pseudomonadota</taxon>
        <taxon>Gammaproteobacteria</taxon>
        <taxon>Lysobacterales</taxon>
        <taxon>Lysobacteraceae</taxon>
        <taxon>Stenotrophomonas</taxon>
    </lineage>
</organism>
<evidence type="ECO:0008006" key="3">
    <source>
        <dbReference type="Google" id="ProtNLM"/>
    </source>
</evidence>
<accession>A0ABY9YPQ8</accession>
<dbReference type="SUPFAM" id="SSF50956">
    <property type="entry name" value="Thermostable phytase (3-phytase)"/>
    <property type="match status" value="1"/>
</dbReference>
<dbReference type="RefSeq" id="WP_311191629.1">
    <property type="nucleotide sequence ID" value="NZ_CP115541.1"/>
</dbReference>
<dbReference type="Proteomes" id="UP001302072">
    <property type="component" value="Chromosome"/>
</dbReference>
<proteinExistence type="predicted"/>
<keyword evidence="2" id="KW-1185">Reference proteome</keyword>
<name>A0ABY9YPQ8_9GAMM</name>
<evidence type="ECO:0000313" key="1">
    <source>
        <dbReference type="EMBL" id="WNH52430.1"/>
    </source>
</evidence>